<name>A0A8R1EKJ1_CAEJA</name>
<evidence type="ECO:0000313" key="1">
    <source>
        <dbReference type="EnsemblMetazoa" id="CJA35440.1"/>
    </source>
</evidence>
<keyword evidence="2" id="KW-1185">Reference proteome</keyword>
<proteinExistence type="predicted"/>
<dbReference type="AlphaFoldDB" id="A0A8R1EKJ1"/>
<reference evidence="1" key="2">
    <citation type="submission" date="2022-06" db="UniProtKB">
        <authorList>
            <consortium name="EnsemblMetazoa"/>
        </authorList>
    </citation>
    <scope>IDENTIFICATION</scope>
    <source>
        <strain evidence="1">DF5081</strain>
    </source>
</reference>
<protein>
    <submittedName>
        <fullName evidence="1">Uncharacterized protein</fullName>
    </submittedName>
</protein>
<organism evidence="1 2">
    <name type="scientific">Caenorhabditis japonica</name>
    <dbReference type="NCBI Taxonomy" id="281687"/>
    <lineage>
        <taxon>Eukaryota</taxon>
        <taxon>Metazoa</taxon>
        <taxon>Ecdysozoa</taxon>
        <taxon>Nematoda</taxon>
        <taxon>Chromadorea</taxon>
        <taxon>Rhabditida</taxon>
        <taxon>Rhabditina</taxon>
        <taxon>Rhabditomorpha</taxon>
        <taxon>Rhabditoidea</taxon>
        <taxon>Rhabditidae</taxon>
        <taxon>Peloderinae</taxon>
        <taxon>Caenorhabditis</taxon>
    </lineage>
</organism>
<dbReference type="Proteomes" id="UP000005237">
    <property type="component" value="Unassembled WGS sequence"/>
</dbReference>
<sequence length="122" mass="13941">MRCVCASGRIYSLPPHTPVVPTSCHRHPCSSVYRPLKIQFGSTTDRNNFIIGFNKTRKTEPSISTIASKPRIQRDLTKEELAQLKEARKFCYDQNKLAQKSIYIVRDISYVSNPKPTPFRVA</sequence>
<accession>A0A8R1EKJ1</accession>
<dbReference type="EnsemblMetazoa" id="CJA35440.1">
    <property type="protein sequence ID" value="CJA35440.1"/>
    <property type="gene ID" value="WBGene00211287"/>
</dbReference>
<reference evidence="2" key="1">
    <citation type="submission" date="2010-08" db="EMBL/GenBank/DDBJ databases">
        <authorList>
            <consortium name="Caenorhabditis japonica Sequencing Consortium"/>
            <person name="Wilson R.K."/>
        </authorList>
    </citation>
    <scope>NUCLEOTIDE SEQUENCE [LARGE SCALE GENOMIC DNA]</scope>
    <source>
        <strain evidence="2">DF5081</strain>
    </source>
</reference>
<evidence type="ECO:0000313" key="2">
    <source>
        <dbReference type="Proteomes" id="UP000005237"/>
    </source>
</evidence>